<dbReference type="InterPro" id="IPR013491">
    <property type="entry name" value="Tape_meas_N"/>
</dbReference>
<evidence type="ECO:0000313" key="3">
    <source>
        <dbReference type="EMBL" id="PWL53744.1"/>
    </source>
</evidence>
<dbReference type="InterPro" id="IPR011989">
    <property type="entry name" value="ARM-like"/>
</dbReference>
<keyword evidence="1" id="KW-0812">Transmembrane</keyword>
<dbReference type="Gene3D" id="1.25.10.10">
    <property type="entry name" value="Leucine-rich Repeat Variant"/>
    <property type="match status" value="1"/>
</dbReference>
<gene>
    <name evidence="3" type="ORF">DBY38_06620</name>
</gene>
<organism evidence="3 4">
    <name type="scientific">Clostridium cadaveris</name>
    <dbReference type="NCBI Taxonomy" id="1529"/>
    <lineage>
        <taxon>Bacteria</taxon>
        <taxon>Bacillati</taxon>
        <taxon>Bacillota</taxon>
        <taxon>Clostridia</taxon>
        <taxon>Eubacteriales</taxon>
        <taxon>Clostridiaceae</taxon>
        <taxon>Clostridium</taxon>
    </lineage>
</organism>
<sequence length="673" mass="74264">MADGSIIVDTKIDSTGAEKEVANLGNRLGSVAKTGLKVFTGAITAAGTAIGGLAGVATKYNSQMEDYFANFTVLLGSATKAAKHVEDLKKFAAKTPFEMTGLADASKQLLSFGINVDDIMPDLQMLGDISLGNQERFKGLALVFAQVASAGKLTGQDLMQFINQGFNPLQAIAEKTGKSMAELKEEMSDGKITYEMVAEAMKTATSEGGKFYKGMEVQSQTLSGMWSTLKDDTMSLIGDAFKPFSETLKTNVMPALQEMIKQMSDGFSDPNIQTSISNIAERLGELAVKLGEIISEYLPQIIEGFAWILDNSGNIAAGIAGIGAALVTMNVANMIMKLVSAFKGVKTATEAWLVVQKLLNIELFANPIGLIVAAIAGLVAGIVVLWNTNEDFRNAVINAWEKIKEVASNVWGAVCDFFTETIPEAFNSVKTFFTEDVPNWFNEQCEKVKQFFIDGWNSIVAFFTETIPLWIENIVNWFSELPYKIGYALGELLGTIIQGWVNIFNYFGENIPIWIDNIVNWFSELPGRIYDWLVSTLDRVKNWAIEMHNKSQEIGKQFLDAIIEWFSTLPSRISQWFSRTIDKVIQWGSDMYDKASTAARETAESIVDWFKELPGNMLDIGKNIVQGIWNGIKNAKDWLWDKITGFCSGIMDGFKNALGIHSPSRVKYCPLCW</sequence>
<accession>A0A316M686</accession>
<feature type="domain" description="Tape measure protein N-terminal" evidence="2">
    <location>
        <begin position="57"/>
        <end position="239"/>
    </location>
</feature>
<proteinExistence type="predicted"/>
<dbReference type="PANTHER" id="PTHR37813:SF1">
    <property type="entry name" value="FELS-2 PROPHAGE PROTEIN"/>
    <property type="match status" value="1"/>
</dbReference>
<dbReference type="InterPro" id="IPR016024">
    <property type="entry name" value="ARM-type_fold"/>
</dbReference>
<feature type="transmembrane region" description="Helical" evidence="1">
    <location>
        <begin position="363"/>
        <end position="386"/>
    </location>
</feature>
<reference evidence="3 4" key="1">
    <citation type="submission" date="2018-03" db="EMBL/GenBank/DDBJ databases">
        <title>The uncultured portion of the human microbiome is neutrally assembled.</title>
        <authorList>
            <person name="Jeraldo P."/>
            <person name="Boardman L."/>
            <person name="White B.A."/>
            <person name="Nelson H."/>
            <person name="Goldenfeld N."/>
            <person name="Chia N."/>
        </authorList>
    </citation>
    <scope>NUCLEOTIDE SEQUENCE [LARGE SCALE GENOMIC DNA]</scope>
    <source>
        <strain evidence="3">CIM:MAG 903</strain>
    </source>
</reference>
<dbReference type="AlphaFoldDB" id="A0A316M686"/>
<dbReference type="NCBIfam" id="TIGR02675">
    <property type="entry name" value="tape_meas_nterm"/>
    <property type="match status" value="1"/>
</dbReference>
<dbReference type="PANTHER" id="PTHR37813">
    <property type="entry name" value="FELS-2 PROPHAGE PROTEIN"/>
    <property type="match status" value="1"/>
</dbReference>
<dbReference type="Pfam" id="PF20155">
    <property type="entry name" value="TMP_3"/>
    <property type="match status" value="1"/>
</dbReference>
<dbReference type="Proteomes" id="UP000246114">
    <property type="component" value="Unassembled WGS sequence"/>
</dbReference>
<name>A0A316M686_9CLOT</name>
<keyword evidence="1" id="KW-1133">Transmembrane helix</keyword>
<dbReference type="EMBL" id="QAMZ01000032">
    <property type="protein sequence ID" value="PWL53744.1"/>
    <property type="molecule type" value="Genomic_DNA"/>
</dbReference>
<feature type="transmembrane region" description="Helical" evidence="1">
    <location>
        <begin position="315"/>
        <end position="336"/>
    </location>
</feature>
<keyword evidence="1" id="KW-0472">Membrane</keyword>
<evidence type="ECO:0000313" key="4">
    <source>
        <dbReference type="Proteomes" id="UP000246114"/>
    </source>
</evidence>
<comment type="caution">
    <text evidence="3">The sequence shown here is derived from an EMBL/GenBank/DDBJ whole genome shotgun (WGS) entry which is preliminary data.</text>
</comment>
<evidence type="ECO:0000259" key="2">
    <source>
        <dbReference type="Pfam" id="PF20155"/>
    </source>
</evidence>
<evidence type="ECO:0000256" key="1">
    <source>
        <dbReference type="SAM" id="Phobius"/>
    </source>
</evidence>
<protein>
    <recommendedName>
        <fullName evidence="2">Tape measure protein N-terminal domain-containing protein</fullName>
    </recommendedName>
</protein>
<dbReference type="SUPFAM" id="SSF48371">
    <property type="entry name" value="ARM repeat"/>
    <property type="match status" value="1"/>
</dbReference>